<dbReference type="PANTHER" id="PTHR45642">
    <property type="entry name" value="GDSL ESTERASE/LIPASE EXL3"/>
    <property type="match status" value="1"/>
</dbReference>
<dbReference type="Pfam" id="PF00657">
    <property type="entry name" value="Lipase_GDSL"/>
    <property type="match status" value="1"/>
</dbReference>
<evidence type="ECO:0000256" key="1">
    <source>
        <dbReference type="ARBA" id="ARBA00008668"/>
    </source>
</evidence>
<evidence type="ECO:0000313" key="2">
    <source>
        <dbReference type="EMBL" id="KAD3066558.1"/>
    </source>
</evidence>
<keyword evidence="3" id="KW-1185">Reference proteome</keyword>
<dbReference type="Gene3D" id="3.40.50.1110">
    <property type="entry name" value="SGNH hydrolase"/>
    <property type="match status" value="1"/>
</dbReference>
<comment type="similarity">
    <text evidence="1">Belongs to the 'GDSL' lipolytic enzyme family.</text>
</comment>
<gene>
    <name evidence="2" type="ORF">E3N88_34438</name>
</gene>
<dbReference type="Proteomes" id="UP000326396">
    <property type="component" value="Linkage Group LG7"/>
</dbReference>
<organism evidence="2 3">
    <name type="scientific">Mikania micrantha</name>
    <name type="common">bitter vine</name>
    <dbReference type="NCBI Taxonomy" id="192012"/>
    <lineage>
        <taxon>Eukaryota</taxon>
        <taxon>Viridiplantae</taxon>
        <taxon>Streptophyta</taxon>
        <taxon>Embryophyta</taxon>
        <taxon>Tracheophyta</taxon>
        <taxon>Spermatophyta</taxon>
        <taxon>Magnoliopsida</taxon>
        <taxon>eudicotyledons</taxon>
        <taxon>Gunneridae</taxon>
        <taxon>Pentapetalae</taxon>
        <taxon>asterids</taxon>
        <taxon>campanulids</taxon>
        <taxon>Asterales</taxon>
        <taxon>Asteraceae</taxon>
        <taxon>Asteroideae</taxon>
        <taxon>Heliantheae alliance</taxon>
        <taxon>Eupatorieae</taxon>
        <taxon>Mikania</taxon>
    </lineage>
</organism>
<proteinExistence type="inferred from homology"/>
<dbReference type="PANTHER" id="PTHR45642:SF46">
    <property type="entry name" value="OS06G0636700 PROTEIN"/>
    <property type="match status" value="1"/>
</dbReference>
<accession>A0A5N6LYA2</accession>
<dbReference type="OrthoDB" id="1600564at2759"/>
<sequence>MGTNDFLENYYTLPNRRSQYNINQYQDYLVNIAEWLIKSLYGLGARKISLEGLPPMGCLPLERTTSFMTRNGGTCNNDYNKMAMTFNGKLSDLVQRLNNKLWGSKIVFSNPYPIFEHIAIRPYENKDPAHYSFASQESKKDSSLFLHLENRLF</sequence>
<dbReference type="AlphaFoldDB" id="A0A5N6LYA2"/>
<evidence type="ECO:0000313" key="3">
    <source>
        <dbReference type="Proteomes" id="UP000326396"/>
    </source>
</evidence>
<protein>
    <submittedName>
        <fullName evidence="2">Uncharacterized protein</fullName>
    </submittedName>
</protein>
<dbReference type="InterPro" id="IPR036514">
    <property type="entry name" value="SGNH_hydro_sf"/>
</dbReference>
<dbReference type="EMBL" id="SZYD01000017">
    <property type="protein sequence ID" value="KAD3066558.1"/>
    <property type="molecule type" value="Genomic_DNA"/>
</dbReference>
<name>A0A5N6LYA2_9ASTR</name>
<reference evidence="2 3" key="1">
    <citation type="submission" date="2019-05" db="EMBL/GenBank/DDBJ databases">
        <title>Mikania micrantha, genome provides insights into the molecular mechanism of rapid growth.</title>
        <authorList>
            <person name="Liu B."/>
        </authorList>
    </citation>
    <scope>NUCLEOTIDE SEQUENCE [LARGE SCALE GENOMIC DNA]</scope>
    <source>
        <strain evidence="2">NLD-2019</strain>
        <tissue evidence="2">Leaf</tissue>
    </source>
</reference>
<dbReference type="InterPro" id="IPR001087">
    <property type="entry name" value="GDSL"/>
</dbReference>
<dbReference type="GO" id="GO:0016788">
    <property type="term" value="F:hydrolase activity, acting on ester bonds"/>
    <property type="evidence" value="ECO:0007669"/>
    <property type="project" value="InterPro"/>
</dbReference>
<dbReference type="InterPro" id="IPR050592">
    <property type="entry name" value="GDSL_lipolytic_enzyme"/>
</dbReference>
<comment type="caution">
    <text evidence="2">The sequence shown here is derived from an EMBL/GenBank/DDBJ whole genome shotgun (WGS) entry which is preliminary data.</text>
</comment>